<accession>A0A1D8QTC2</accession>
<dbReference type="AlphaFoldDB" id="A0A1D8QTC2"/>
<name>A0A1D8QTC2_9PROT</name>
<feature type="region of interest" description="Disordered" evidence="1">
    <location>
        <begin position="112"/>
        <end position="131"/>
    </location>
</feature>
<sequence>MTAHPGFSRPGQAIAAVYCPAFSSPILPACTSVYWPAFGLHVLLAASATGFAVWLAPYVLAAETAPNAAHLHYPHTPALVRTAPATVVPAKEAPAEVTSSAAPPAKPGFWDNARLLPPAQQPPRSRPEAYGQPQSLELAPLPTALLHQGPWGVFNANTGAAAGFGTVGYYAVSRWAEDWSSLRDKRNRLDAMDALKYIPFNQEGDIYLSFSGNFRQHNFYDQRAGFGTTKKDPAYRNNFRWNLGADLHLGEHVRLYGELMSGQAAGVNYYGYAGGRWRSKLDAQQAFVEVRGKVLGATVGGMAGRMTFLDAPPYFTAGSVYPTLPYSWNGLRGYAFWKNFRIDGFYLTLTDNSPPIAFHDTVGWRSRLFGAYTSYALPKFSFLGKSSQVFVDSFYYGIILASSALPTAAGGSIAGSTHRDTPGMRVWGNAGPIEFSVGGMWQGGEFRAAKSGPTRPVSAYSVNATLSWRFAKWAGHPAVGIQIDDVSGGNMNKSQTSSWGSFLSPYVPSAYYLDISTYIGQSNMIDVGPIATVSPTPNTTLLMKVPVVWRNSKQDAIYASGTAFYNLHPHGAYTATMPQASFTWRATRHITLSIDGEYIFASKTMINAGASSGAFVQSNLELTF</sequence>
<dbReference type="KEGG" id="aasc:A4S02_01045"/>
<evidence type="ECO:0000256" key="1">
    <source>
        <dbReference type="SAM" id="MobiDB-lite"/>
    </source>
</evidence>
<evidence type="ECO:0000259" key="2">
    <source>
        <dbReference type="Pfam" id="PF13372"/>
    </source>
</evidence>
<organism evidence="3 4">
    <name type="scientific">Acetobacter ascendens</name>
    <dbReference type="NCBI Taxonomy" id="481146"/>
    <lineage>
        <taxon>Bacteria</taxon>
        <taxon>Pseudomonadati</taxon>
        <taxon>Pseudomonadota</taxon>
        <taxon>Alphaproteobacteria</taxon>
        <taxon>Acetobacterales</taxon>
        <taxon>Acetobacteraceae</taxon>
        <taxon>Acetobacter</taxon>
    </lineage>
</organism>
<dbReference type="Pfam" id="PF13372">
    <property type="entry name" value="Alginate_exp"/>
    <property type="match status" value="1"/>
</dbReference>
<reference evidence="4" key="1">
    <citation type="submission" date="2016-04" db="EMBL/GenBank/DDBJ databases">
        <authorList>
            <person name="Jeon C.O."/>
            <person name="Cho G.Y."/>
            <person name="Jeong H.I."/>
            <person name="Kim K.H."/>
        </authorList>
    </citation>
    <scope>NUCLEOTIDE SEQUENCE [LARGE SCALE GENOMIC DNA]</scope>
    <source>
        <strain evidence="4">LMG 1590</strain>
    </source>
</reference>
<feature type="domain" description="Alginate export" evidence="2">
    <location>
        <begin position="414"/>
        <end position="613"/>
    </location>
</feature>
<gene>
    <name evidence="3" type="ORF">A4S02_01045</name>
</gene>
<dbReference type="Proteomes" id="UP000175973">
    <property type="component" value="Chromosome"/>
</dbReference>
<proteinExistence type="predicted"/>
<evidence type="ECO:0000313" key="4">
    <source>
        <dbReference type="Proteomes" id="UP000175973"/>
    </source>
</evidence>
<dbReference type="EMBL" id="CP015164">
    <property type="protein sequence ID" value="AOW45577.1"/>
    <property type="molecule type" value="Genomic_DNA"/>
</dbReference>
<dbReference type="RefSeq" id="WP_070322693.1">
    <property type="nucleotide sequence ID" value="NZ_CP015164.1"/>
</dbReference>
<dbReference type="InterPro" id="IPR025388">
    <property type="entry name" value="Alginate_export_dom"/>
</dbReference>
<evidence type="ECO:0000313" key="3">
    <source>
        <dbReference type="EMBL" id="AOW45577.1"/>
    </source>
</evidence>
<protein>
    <recommendedName>
        <fullName evidence="2">Alginate export domain-containing protein</fullName>
    </recommendedName>
</protein>
<keyword evidence="4" id="KW-1185">Reference proteome</keyword>